<sequence>MKIVENIADPSRADVYTPRGGSITTLNSLKLGILREVQLSTERVVLYRNAILAPYWNINAHSIMYVTGGRGRVQIVSNQGRTVFDGEVRQGQLLIVPQNYAVIKQAQGEGFEWTSFKTNGNAMVSQIVGKASVLRGMPEEVLMNSYRISNQEARRLKFNRGNQMAIFSPRSERRGHYDV</sequence>
<dbReference type="InterPro" id="IPR011051">
    <property type="entry name" value="RmlC_Cupin_sf"/>
</dbReference>
<dbReference type="OrthoDB" id="2016041at2759"/>
<keyword evidence="5" id="KW-0708">Seed storage protein</keyword>
<dbReference type="EMBL" id="CP097507">
    <property type="protein sequence ID" value="URE03084.1"/>
    <property type="molecule type" value="Genomic_DNA"/>
</dbReference>
<evidence type="ECO:0000256" key="1">
    <source>
        <dbReference type="ARBA" id="ARBA00007178"/>
    </source>
</evidence>
<dbReference type="CDD" id="cd02243">
    <property type="entry name" value="cupin_11S_legumin_C"/>
    <property type="match status" value="1"/>
</dbReference>
<organism evidence="8 9">
    <name type="scientific">Musa troglodytarum</name>
    <name type="common">fe'i banana</name>
    <dbReference type="NCBI Taxonomy" id="320322"/>
    <lineage>
        <taxon>Eukaryota</taxon>
        <taxon>Viridiplantae</taxon>
        <taxon>Streptophyta</taxon>
        <taxon>Embryophyta</taxon>
        <taxon>Tracheophyta</taxon>
        <taxon>Spermatophyta</taxon>
        <taxon>Magnoliopsida</taxon>
        <taxon>Liliopsida</taxon>
        <taxon>Zingiberales</taxon>
        <taxon>Musaceae</taxon>
        <taxon>Musa</taxon>
    </lineage>
</organism>
<gene>
    <name evidence="8" type="ORF">MUK42_20188</name>
</gene>
<accession>A0A9E7G049</accession>
<reference evidence="8" key="1">
    <citation type="submission" date="2022-05" db="EMBL/GenBank/DDBJ databases">
        <title>The Musa troglodytarum L. genome provides insights into the mechanism of non-climacteric behaviour and enrichment of carotenoids.</title>
        <authorList>
            <person name="Wang J."/>
        </authorList>
    </citation>
    <scope>NUCLEOTIDE SEQUENCE</scope>
    <source>
        <tissue evidence="8">Leaf</tissue>
    </source>
</reference>
<evidence type="ECO:0000256" key="6">
    <source>
        <dbReference type="ARBA" id="ARBA00023157"/>
    </source>
</evidence>
<keyword evidence="9" id="KW-1185">Reference proteome</keyword>
<dbReference type="SMART" id="SM00835">
    <property type="entry name" value="Cupin_1"/>
    <property type="match status" value="1"/>
</dbReference>
<dbReference type="FunFam" id="2.60.120.10:FF:000073">
    <property type="entry name" value="Glycinin G1"/>
    <property type="match status" value="1"/>
</dbReference>
<dbReference type="InterPro" id="IPR006044">
    <property type="entry name" value="11S_seedstore_pln"/>
</dbReference>
<evidence type="ECO:0000256" key="4">
    <source>
        <dbReference type="ARBA" id="ARBA00022761"/>
    </source>
</evidence>
<evidence type="ECO:0000259" key="7">
    <source>
        <dbReference type="SMART" id="SM00835"/>
    </source>
</evidence>
<dbReference type="Gene3D" id="2.60.120.10">
    <property type="entry name" value="Jelly Rolls"/>
    <property type="match status" value="1"/>
</dbReference>
<evidence type="ECO:0000256" key="5">
    <source>
        <dbReference type="ARBA" id="ARBA00023129"/>
    </source>
</evidence>
<evidence type="ECO:0000256" key="2">
    <source>
        <dbReference type="ARBA" id="ARBA00011818"/>
    </source>
</evidence>
<evidence type="ECO:0000256" key="3">
    <source>
        <dbReference type="ARBA" id="ARBA00022729"/>
    </source>
</evidence>
<dbReference type="Pfam" id="PF00190">
    <property type="entry name" value="Cupin_1"/>
    <property type="match status" value="1"/>
</dbReference>
<proteinExistence type="inferred from homology"/>
<dbReference type="SUPFAM" id="SSF51182">
    <property type="entry name" value="RmlC-like cupins"/>
    <property type="match status" value="1"/>
</dbReference>
<keyword evidence="6" id="KW-1015">Disulfide bond</keyword>
<dbReference type="InterPro" id="IPR014710">
    <property type="entry name" value="RmlC-like_jellyroll"/>
</dbReference>
<name>A0A9E7G049_9LILI</name>
<dbReference type="InterPro" id="IPR006045">
    <property type="entry name" value="Cupin_1"/>
</dbReference>
<evidence type="ECO:0000313" key="8">
    <source>
        <dbReference type="EMBL" id="URE03084.1"/>
    </source>
</evidence>
<protein>
    <submittedName>
        <fullName evidence="8">Glutelin</fullName>
    </submittedName>
</protein>
<dbReference type="GO" id="GO:0045735">
    <property type="term" value="F:nutrient reservoir activity"/>
    <property type="evidence" value="ECO:0007669"/>
    <property type="project" value="UniProtKB-KW"/>
</dbReference>
<feature type="domain" description="Cupin type-1" evidence="7">
    <location>
        <begin position="5"/>
        <end position="154"/>
    </location>
</feature>
<dbReference type="GO" id="GO:0048316">
    <property type="term" value="P:seed development"/>
    <property type="evidence" value="ECO:0007669"/>
    <property type="project" value="UniProtKB-ARBA"/>
</dbReference>
<dbReference type="PANTHER" id="PTHR31189:SF35">
    <property type="entry name" value="12S SEED STORAGE PROTEIN CRB"/>
    <property type="match status" value="1"/>
</dbReference>
<keyword evidence="4" id="KW-0758">Storage protein</keyword>
<keyword evidence="3" id="KW-0732">Signal</keyword>
<dbReference type="InterPro" id="IPR050253">
    <property type="entry name" value="Seed_Storage-Functional"/>
</dbReference>
<dbReference type="Proteomes" id="UP001055439">
    <property type="component" value="Chromosome 5"/>
</dbReference>
<dbReference type="AlphaFoldDB" id="A0A9E7G049"/>
<dbReference type="PRINTS" id="PR00439">
    <property type="entry name" value="11SGLOBULIN"/>
</dbReference>
<comment type="subunit">
    <text evidence="2">Hexamer; each subunit is composed of an acidic and a basic chain derived from a single precursor and linked by a disulfide bond.</text>
</comment>
<comment type="similarity">
    <text evidence="1">Belongs to the 11S seed storage protein (globulins) family.</text>
</comment>
<dbReference type="PANTHER" id="PTHR31189">
    <property type="entry name" value="OS03G0336100 PROTEIN-RELATED"/>
    <property type="match status" value="1"/>
</dbReference>
<evidence type="ECO:0000313" key="9">
    <source>
        <dbReference type="Proteomes" id="UP001055439"/>
    </source>
</evidence>